<name>A0A0B6ZUE9_9EUPU</name>
<organism evidence="1">
    <name type="scientific">Arion vulgaris</name>
    <dbReference type="NCBI Taxonomy" id="1028688"/>
    <lineage>
        <taxon>Eukaryota</taxon>
        <taxon>Metazoa</taxon>
        <taxon>Spiralia</taxon>
        <taxon>Lophotrochozoa</taxon>
        <taxon>Mollusca</taxon>
        <taxon>Gastropoda</taxon>
        <taxon>Heterobranchia</taxon>
        <taxon>Euthyneura</taxon>
        <taxon>Panpulmonata</taxon>
        <taxon>Eupulmonata</taxon>
        <taxon>Stylommatophora</taxon>
        <taxon>Helicina</taxon>
        <taxon>Arionoidea</taxon>
        <taxon>Arionidae</taxon>
        <taxon>Arion</taxon>
    </lineage>
</organism>
<protein>
    <submittedName>
        <fullName evidence="1">Uncharacterized protein</fullName>
    </submittedName>
</protein>
<sequence>KPTIFGTQSKGFTTEISIHPVPMVNENYESNTTFPKIPHGIKMDCLLDFIVYLTLLFTLEFLKKFN</sequence>
<gene>
    <name evidence="1" type="primary">ORF78160</name>
</gene>
<reference evidence="1" key="1">
    <citation type="submission" date="2014-12" db="EMBL/GenBank/DDBJ databases">
        <title>Insight into the proteome of Arion vulgaris.</title>
        <authorList>
            <person name="Aradska J."/>
            <person name="Bulat T."/>
            <person name="Smidak R."/>
            <person name="Sarate P."/>
            <person name="Gangsoo J."/>
            <person name="Sialana F."/>
            <person name="Bilban M."/>
            <person name="Lubec G."/>
        </authorList>
    </citation>
    <scope>NUCLEOTIDE SEQUENCE</scope>
    <source>
        <tissue evidence="1">Skin</tissue>
    </source>
</reference>
<proteinExistence type="predicted"/>
<dbReference type="EMBL" id="HACG01024520">
    <property type="protein sequence ID" value="CEK71385.1"/>
    <property type="molecule type" value="Transcribed_RNA"/>
</dbReference>
<dbReference type="AlphaFoldDB" id="A0A0B6ZUE9"/>
<accession>A0A0B6ZUE9</accession>
<evidence type="ECO:0000313" key="1">
    <source>
        <dbReference type="EMBL" id="CEK71385.1"/>
    </source>
</evidence>
<feature type="non-terminal residue" evidence="1">
    <location>
        <position position="1"/>
    </location>
</feature>